<dbReference type="RefSeq" id="WP_024634192.1">
    <property type="nucleotide sequence ID" value="NZ_JAROCD010000011.1"/>
</dbReference>
<reference evidence="1" key="1">
    <citation type="submission" date="2023-03" db="EMBL/GenBank/DDBJ databases">
        <title>MT1 and MT2 Draft Genomes of Novel Species.</title>
        <authorList>
            <person name="Venkateswaran K."/>
        </authorList>
    </citation>
    <scope>NUCLEOTIDE SEQUENCE</scope>
    <source>
        <strain evidence="1">F6_3S_P_1C</strain>
    </source>
</reference>
<dbReference type="Proteomes" id="UP001174205">
    <property type="component" value="Unassembled WGS sequence"/>
</dbReference>
<sequence>MNSKIDILNVSLEQLQSAYDERLALVASYLEIGVKRIIESINKLLGTNWELEGLYEEIYDSTIVCGVYDPLYKRSHAIVHFGFTEHPMNSEDGFYFDVSLDATSSALIDLGFPMETVTVEEAKVRIEVFTKKEMIMPRIQSSSPIKKKFLMGEKAALEVFKRDSKIQFIDNVDLNEISYEALLSCFTTLPTFDCIEPFLLEGDPTKLNEWYHAVKEQADKFPSNNVTFITHPTIIINPDSISMLLEYDAGTIELYPKALGNSALMRFILPMDGEERVAKAVLYALQERGCGGTVIDRGLREVPIQKFILGPTTYPIYNVEIFNGFGYAINHSDPNELAAHCFPNSEIRSQCVRELQDVGNYILANIEEMYDKQDFEDAVTMARIYECSGSGKKSLIGNVWYPMKGKGFKPKQELVVAVASDSSLYTAIENGEADFFKGKTIYGLTLNRDHH</sequence>
<name>A0ABT8JFS8_9BACL</name>
<evidence type="ECO:0000313" key="1">
    <source>
        <dbReference type="EMBL" id="MDN4603954.1"/>
    </source>
</evidence>
<organism evidence="1 2">
    <name type="scientific">Paenibacillus vandeheii</name>
    <dbReference type="NCBI Taxonomy" id="3035917"/>
    <lineage>
        <taxon>Bacteria</taxon>
        <taxon>Bacillati</taxon>
        <taxon>Bacillota</taxon>
        <taxon>Bacilli</taxon>
        <taxon>Bacillales</taxon>
        <taxon>Paenibacillaceae</taxon>
        <taxon>Paenibacillus</taxon>
    </lineage>
</organism>
<comment type="caution">
    <text evidence="1">The sequence shown here is derived from an EMBL/GenBank/DDBJ whole genome shotgun (WGS) entry which is preliminary data.</text>
</comment>
<proteinExistence type="predicted"/>
<evidence type="ECO:0000313" key="2">
    <source>
        <dbReference type="Proteomes" id="UP001174205"/>
    </source>
</evidence>
<dbReference type="EMBL" id="JAROCD010000011">
    <property type="protein sequence ID" value="MDN4603954.1"/>
    <property type="molecule type" value="Genomic_DNA"/>
</dbReference>
<protein>
    <submittedName>
        <fullName evidence="1">Uncharacterized protein</fullName>
    </submittedName>
</protein>
<accession>A0ABT8JFS8</accession>
<gene>
    <name evidence="1" type="ORF">P5G61_22115</name>
</gene>
<keyword evidence="2" id="KW-1185">Reference proteome</keyword>